<keyword evidence="5" id="KW-1185">Reference proteome</keyword>
<dbReference type="Gene3D" id="3.40.50.150">
    <property type="entry name" value="Vaccinia Virus protein VP39"/>
    <property type="match status" value="1"/>
</dbReference>
<dbReference type="PANTHER" id="PTHR45875:SF1">
    <property type="entry name" value="METHYLTRANSFERASE N6AMT1"/>
    <property type="match status" value="1"/>
</dbReference>
<dbReference type="Proteomes" id="UP000594263">
    <property type="component" value="Unplaced"/>
</dbReference>
<keyword evidence="3" id="KW-0949">S-adenosyl-L-methionine</keyword>
<evidence type="ECO:0000256" key="1">
    <source>
        <dbReference type="ARBA" id="ARBA00022603"/>
    </source>
</evidence>
<keyword evidence="1" id="KW-0489">Methyltransferase</keyword>
<organism evidence="4 5">
    <name type="scientific">Kalanchoe fedtschenkoi</name>
    <name type="common">Lavender scallops</name>
    <name type="synonym">South American air plant</name>
    <dbReference type="NCBI Taxonomy" id="63787"/>
    <lineage>
        <taxon>Eukaryota</taxon>
        <taxon>Viridiplantae</taxon>
        <taxon>Streptophyta</taxon>
        <taxon>Embryophyta</taxon>
        <taxon>Tracheophyta</taxon>
        <taxon>Spermatophyta</taxon>
        <taxon>Magnoliopsida</taxon>
        <taxon>eudicotyledons</taxon>
        <taxon>Gunneridae</taxon>
        <taxon>Pentapetalae</taxon>
        <taxon>Saxifragales</taxon>
        <taxon>Crassulaceae</taxon>
        <taxon>Kalanchoe</taxon>
    </lineage>
</organism>
<dbReference type="SUPFAM" id="SSF53335">
    <property type="entry name" value="S-adenosyl-L-methionine-dependent methyltransferases"/>
    <property type="match status" value="1"/>
</dbReference>
<accession>A0A7N0UK70</accession>
<evidence type="ECO:0000313" key="5">
    <source>
        <dbReference type="Proteomes" id="UP000594263"/>
    </source>
</evidence>
<dbReference type="AlphaFoldDB" id="A0A7N0UK70"/>
<evidence type="ECO:0000256" key="2">
    <source>
        <dbReference type="ARBA" id="ARBA00022679"/>
    </source>
</evidence>
<dbReference type="GO" id="GO:0032259">
    <property type="term" value="P:methylation"/>
    <property type="evidence" value="ECO:0007669"/>
    <property type="project" value="UniProtKB-KW"/>
</dbReference>
<protein>
    <submittedName>
        <fullName evidence="4">Uncharacterized protein</fullName>
    </submittedName>
</protein>
<dbReference type="InterPro" id="IPR029063">
    <property type="entry name" value="SAM-dependent_MTases_sf"/>
</dbReference>
<dbReference type="GO" id="GO:0035657">
    <property type="term" value="C:eRF1 methyltransferase complex"/>
    <property type="evidence" value="ECO:0007669"/>
    <property type="project" value="TreeGrafter"/>
</dbReference>
<evidence type="ECO:0000256" key="3">
    <source>
        <dbReference type="ARBA" id="ARBA00022691"/>
    </source>
</evidence>
<dbReference type="PANTHER" id="PTHR45875">
    <property type="entry name" value="METHYLTRANSFERASE N6AMT1"/>
    <property type="match status" value="1"/>
</dbReference>
<dbReference type="Gramene" id="Kaladp0071s0022.1.v1.1">
    <property type="protein sequence ID" value="Kaladp0071s0022.1.v1.1.CDS.1"/>
    <property type="gene ID" value="Kaladp0071s0022.v1.1"/>
</dbReference>
<name>A0A7N0UK70_KALFE</name>
<evidence type="ECO:0000313" key="4">
    <source>
        <dbReference type="EnsemblPlants" id="Kaladp0071s0022.1.v1.1.CDS.1"/>
    </source>
</evidence>
<keyword evidence="2" id="KW-0808">Transferase</keyword>
<dbReference type="GO" id="GO:0008276">
    <property type="term" value="F:protein methyltransferase activity"/>
    <property type="evidence" value="ECO:0007669"/>
    <property type="project" value="TreeGrafter"/>
</dbReference>
<proteinExistence type="predicted"/>
<dbReference type="GO" id="GO:0008757">
    <property type="term" value="F:S-adenosylmethionine-dependent methyltransferase activity"/>
    <property type="evidence" value="ECO:0007669"/>
    <property type="project" value="TreeGrafter"/>
</dbReference>
<reference evidence="4" key="1">
    <citation type="submission" date="2021-01" db="UniProtKB">
        <authorList>
            <consortium name="EnsemblPlants"/>
        </authorList>
    </citation>
    <scope>IDENTIFICATION</scope>
</reference>
<sequence length="108" mass="11511">MPHRTAQIRLVATHPEVYEPCGDSFALVDALLSDRANILSRKPTLCLEIGCGSGHVITSLALILQRDSGSESDNVHPTAYFIANDINPRALSATSQTLATPPSDPPTC</sequence>
<dbReference type="InterPro" id="IPR052190">
    <property type="entry name" value="Euk-Arch_PrmC-MTase"/>
</dbReference>
<dbReference type="EnsemblPlants" id="Kaladp0071s0022.1.v1.1">
    <property type="protein sequence ID" value="Kaladp0071s0022.1.v1.1.CDS.1"/>
    <property type="gene ID" value="Kaladp0071s0022.v1.1"/>
</dbReference>